<comment type="caution">
    <text evidence="1">The sequence shown here is derived from an EMBL/GenBank/DDBJ whole genome shotgun (WGS) entry which is preliminary data.</text>
</comment>
<proteinExistence type="predicted"/>
<sequence length="498" mass="54901">MNDSAGVGMSEPSKTHVLLFPFMSKGHTIPILHLARRLLLHPSAPSVFTVTLFTTPANLPFISSCLSDLPPDRISLVALPFPRDIPCVPPQVESTDQLPTMSLFPEFASATVAMKPVFERSLQSLAGPSPAFLVSDGFLWWTLESASRFGIPRLVFYGMNSYAMAVSRSVVEEKLFDVPASDDEPIALREFPWVKVTKNDFDPILRKTDKVFSNFFGNVVLATSRSYGLVVNSFRELESAFLEKWNMKWGPKAWCVGPLCPLEPRELSPESSMRKWLDDKLTQGQRVLYIAFGSQAELSDRQIKEIEIGLENSGASFLWVMKKEKEEDGGGDCFKLDFGAGVEAKVKCQGVVVKGWVDQGAVLSHGSIQGFMSHCGWNSILESICAGVPLLAWPLAAEQQLNARMLTEELGVGIRVKTENGSVRGFVTCEAVERAVRDLMERDRGETARKRVAELRDMAWKAAEPGGSSWMALEDLIADVSSEKIKMAGKLSANSDAN</sequence>
<evidence type="ECO:0000313" key="2">
    <source>
        <dbReference type="Proteomes" id="UP001057402"/>
    </source>
</evidence>
<protein>
    <submittedName>
        <fullName evidence="1">Uncharacterized protein</fullName>
    </submittedName>
</protein>
<keyword evidence="2" id="KW-1185">Reference proteome</keyword>
<accession>A0ACB9SBJ0</accession>
<dbReference type="EMBL" id="CM042880">
    <property type="protein sequence ID" value="KAI4388028.1"/>
    <property type="molecule type" value="Genomic_DNA"/>
</dbReference>
<organism evidence="1 2">
    <name type="scientific">Melastoma candidum</name>
    <dbReference type="NCBI Taxonomy" id="119954"/>
    <lineage>
        <taxon>Eukaryota</taxon>
        <taxon>Viridiplantae</taxon>
        <taxon>Streptophyta</taxon>
        <taxon>Embryophyta</taxon>
        <taxon>Tracheophyta</taxon>
        <taxon>Spermatophyta</taxon>
        <taxon>Magnoliopsida</taxon>
        <taxon>eudicotyledons</taxon>
        <taxon>Gunneridae</taxon>
        <taxon>Pentapetalae</taxon>
        <taxon>rosids</taxon>
        <taxon>malvids</taxon>
        <taxon>Myrtales</taxon>
        <taxon>Melastomataceae</taxon>
        <taxon>Melastomatoideae</taxon>
        <taxon>Melastomateae</taxon>
        <taxon>Melastoma</taxon>
    </lineage>
</organism>
<reference evidence="2" key="1">
    <citation type="journal article" date="2023" name="Front. Plant Sci.">
        <title>Chromosomal-level genome assembly of Melastoma candidum provides insights into trichome evolution.</title>
        <authorList>
            <person name="Zhong Y."/>
            <person name="Wu W."/>
            <person name="Sun C."/>
            <person name="Zou P."/>
            <person name="Liu Y."/>
            <person name="Dai S."/>
            <person name="Zhou R."/>
        </authorList>
    </citation>
    <scope>NUCLEOTIDE SEQUENCE [LARGE SCALE GENOMIC DNA]</scope>
</reference>
<gene>
    <name evidence="1" type="ORF">MLD38_000404</name>
</gene>
<dbReference type="Proteomes" id="UP001057402">
    <property type="component" value="Chromosome 1"/>
</dbReference>
<name>A0ACB9SBJ0_9MYRT</name>
<evidence type="ECO:0000313" key="1">
    <source>
        <dbReference type="EMBL" id="KAI4388028.1"/>
    </source>
</evidence>